<feature type="chain" id="PRO_5004381223" evidence="16">
    <location>
        <begin position="18"/>
        <end position="881"/>
    </location>
</feature>
<keyword evidence="9 13" id="KW-1015">Disulfide bond</keyword>
<evidence type="ECO:0000256" key="2">
    <source>
        <dbReference type="ARBA" id="ARBA00022536"/>
    </source>
</evidence>
<feature type="disulfide bond" evidence="13">
    <location>
        <begin position="328"/>
        <end position="346"/>
    </location>
</feature>
<dbReference type="SMART" id="SM00179">
    <property type="entry name" value="EGF_CA"/>
    <property type="match status" value="2"/>
</dbReference>
<dbReference type="PROSITE" id="PS51120">
    <property type="entry name" value="LDLRB"/>
    <property type="match status" value="3"/>
</dbReference>
<evidence type="ECO:0000256" key="6">
    <source>
        <dbReference type="ARBA" id="ARBA00022737"/>
    </source>
</evidence>
<keyword evidence="5 16" id="KW-0732">Signal</keyword>
<dbReference type="GO" id="GO:0042562">
    <property type="term" value="F:hormone binding"/>
    <property type="evidence" value="ECO:0007669"/>
    <property type="project" value="TreeGrafter"/>
</dbReference>
<feature type="signal peptide" evidence="16">
    <location>
        <begin position="1"/>
        <end position="17"/>
    </location>
</feature>
<evidence type="ECO:0000256" key="8">
    <source>
        <dbReference type="ARBA" id="ARBA00023136"/>
    </source>
</evidence>
<feature type="disulfide bond" evidence="13">
    <location>
        <begin position="287"/>
        <end position="305"/>
    </location>
</feature>
<comment type="caution">
    <text evidence="12">Lacks conserved residue(s) required for the propagation of feature annotation.</text>
</comment>
<dbReference type="FunFam" id="4.10.400.10:FF:000011">
    <property type="entry name" value="Low-density lipoprotein receptor-related protein 1"/>
    <property type="match status" value="1"/>
</dbReference>
<feature type="disulfide bond" evidence="13">
    <location>
        <begin position="122"/>
        <end position="140"/>
    </location>
</feature>
<dbReference type="InterPro" id="IPR009030">
    <property type="entry name" value="Growth_fac_rcpt_cys_sf"/>
</dbReference>
<dbReference type="GO" id="GO:0016324">
    <property type="term" value="C:apical plasma membrane"/>
    <property type="evidence" value="ECO:0007669"/>
    <property type="project" value="TreeGrafter"/>
</dbReference>
<feature type="repeat" description="LDL-receptor class B" evidence="14">
    <location>
        <begin position="528"/>
        <end position="570"/>
    </location>
</feature>
<dbReference type="CDD" id="cd00112">
    <property type="entry name" value="LDLa"/>
    <property type="match status" value="8"/>
</dbReference>
<dbReference type="CDD" id="cd00054">
    <property type="entry name" value="EGF_CA"/>
    <property type="match status" value="2"/>
</dbReference>
<feature type="disulfide bond" evidence="13">
    <location>
        <begin position="160"/>
        <end position="178"/>
    </location>
</feature>
<keyword evidence="11" id="KW-0325">Glycoprotein</keyword>
<dbReference type="InterPro" id="IPR049883">
    <property type="entry name" value="NOTCH1_EGF-like"/>
</dbReference>
<name>R4WD86_RIPPE</name>
<dbReference type="InterPro" id="IPR001881">
    <property type="entry name" value="EGF-like_Ca-bd_dom"/>
</dbReference>
<dbReference type="GO" id="GO:0043235">
    <property type="term" value="C:receptor complex"/>
    <property type="evidence" value="ECO:0007669"/>
    <property type="project" value="TreeGrafter"/>
</dbReference>
<feature type="disulfide bond" evidence="13">
    <location>
        <begin position="55"/>
        <end position="70"/>
    </location>
</feature>
<evidence type="ECO:0000256" key="11">
    <source>
        <dbReference type="ARBA" id="ARBA00023180"/>
    </source>
</evidence>
<feature type="repeat" description="LDL-receptor class B" evidence="14">
    <location>
        <begin position="571"/>
        <end position="614"/>
    </location>
</feature>
<dbReference type="Pfam" id="PF00057">
    <property type="entry name" value="Ldl_recept_a"/>
    <property type="match status" value="8"/>
</dbReference>
<keyword evidence="4 15" id="KW-0812">Transmembrane</keyword>
<evidence type="ECO:0000256" key="10">
    <source>
        <dbReference type="ARBA" id="ARBA00023170"/>
    </source>
</evidence>
<dbReference type="Pfam" id="PF00058">
    <property type="entry name" value="Ldl_recept_b"/>
    <property type="match status" value="4"/>
</dbReference>
<sequence length="881" mass="97953">MILQNILVLLILSVSHAVTLLRFIPGPGINPVLRICPASMYVCADGRCIRPSWVCDGQDDCGDNSDEKNCEVPRSCTSTEYTCKDGRCIPQWWQCDGDRDCSNGDDEDSCINKSCHSSLFQCAPGMCIPGTWVCDGTADCINRKDEEGCKFKCPQDEFYCDDNNCIDRSFVCDGERDCKDGSDEKNCPPKKCNEHQFECSDHSACISKSWLCDGAFDCSDRSDEANCQGKQTTSTPLCTKDEFKCKTPATCISSSLVCNGFPECLDGSDETVDSCKNITCRPDEVLCGDRVCLPGYVICNGKNDCKDGSDEENCGTSRPSCNDDEFDCGGDTCIPLEKVCDQKADCPQREDEPPGKCNIDECKNNNGGCSQICVDTPTSFYCKCRPGFKLIDNFTCDDIDECEDPSSCSQKCTNEKGTFKCECLEGYQKDPANHRRCKAIDGETDIIFSRRHDIRILSLAKKTMRLVVNETLSSIALDYIYNTSEIFWSDGIEKKIFKGNIFNNSQRIALIDNDSTICDGLAVDWIYKHIYWSDTEKDTISVATLDGKMKKTLVNDSLDKPRAVVVSPLDGWMFWSDWGKTPRIERAGLDGSHRITIVSYDVEWPNGLALDLVKRRLYWIDAKLDMVFSANYDGSGRKIILRSTAMLIHPFSLALFEDKIYWSDWSNKAIYKADKFDGSNAQALTEEGTLSSPMVVHIYHPYKQPVGDNYCLNSKCSHFCFPAPQINKHSPKISCACPDNLSLSVDGLNCFNGEKMQHTTSTAFPVVSQPTTAEKKLLEISTSAKPTSILNATTSAPVLVNRVSEDAAAVKVDSSKERSGGYMGLIVASTLSLLVLVILALAVIYLVHRRYLRRNVGSLEFVNPVYRRNSGDYVSLQKNEQ</sequence>
<evidence type="ECO:0000256" key="12">
    <source>
        <dbReference type="PROSITE-ProRule" id="PRU00076"/>
    </source>
</evidence>
<dbReference type="InterPro" id="IPR000033">
    <property type="entry name" value="LDLR_classB_rpt"/>
</dbReference>
<evidence type="ECO:0000256" key="1">
    <source>
        <dbReference type="ARBA" id="ARBA00004479"/>
    </source>
</evidence>
<dbReference type="InterPro" id="IPR036055">
    <property type="entry name" value="LDL_receptor-like_sf"/>
</dbReference>
<dbReference type="SUPFAM" id="SSF63825">
    <property type="entry name" value="YWTD domain"/>
    <property type="match status" value="1"/>
</dbReference>
<dbReference type="PROSITE" id="PS01186">
    <property type="entry name" value="EGF_2"/>
    <property type="match status" value="1"/>
</dbReference>
<feature type="disulfide bond" evidence="13">
    <location>
        <begin position="36"/>
        <end position="48"/>
    </location>
</feature>
<evidence type="ECO:0000313" key="18">
    <source>
        <dbReference type="EMBL" id="BAN20688.1"/>
    </source>
</evidence>
<dbReference type="PROSITE" id="PS01187">
    <property type="entry name" value="EGF_CA"/>
    <property type="match status" value="1"/>
</dbReference>
<feature type="repeat" description="LDL-receptor class B" evidence="14">
    <location>
        <begin position="615"/>
        <end position="659"/>
    </location>
</feature>
<dbReference type="PANTHER" id="PTHR22722:SF14">
    <property type="entry name" value="MEGALIN, ISOFORM A"/>
    <property type="match status" value="1"/>
</dbReference>
<dbReference type="InterPro" id="IPR000742">
    <property type="entry name" value="EGF"/>
</dbReference>
<keyword evidence="18" id="KW-0449">Lipoprotein</keyword>
<comment type="subcellular location">
    <subcellularLocation>
        <location evidence="1">Membrane</location>
        <topology evidence="1">Single-pass type I membrane protein</topology>
    </subcellularLocation>
</comment>
<evidence type="ECO:0000256" key="7">
    <source>
        <dbReference type="ARBA" id="ARBA00022989"/>
    </source>
</evidence>
<dbReference type="InterPro" id="IPR002172">
    <property type="entry name" value="LDrepeatLR_classA_rpt"/>
</dbReference>
<feature type="disulfide bond" evidence="13">
    <location>
        <begin position="76"/>
        <end position="88"/>
    </location>
</feature>
<keyword evidence="2 12" id="KW-0245">EGF-like domain</keyword>
<dbReference type="SMART" id="SM00135">
    <property type="entry name" value="LY"/>
    <property type="match status" value="5"/>
</dbReference>
<reference evidence="18" key="1">
    <citation type="journal article" date="2013" name="PLoS ONE">
        <title>Gene expression in gut symbiotic organ of stinkbug affected by extracellular bacterial symbiont.</title>
        <authorList>
            <person name="Futahashi R."/>
            <person name="Tanaka K."/>
            <person name="Tanahashi M."/>
            <person name="Nikoh N."/>
            <person name="Kikuchi Y."/>
            <person name="Lee B.L."/>
            <person name="Fukatsu T."/>
        </authorList>
    </citation>
    <scope>NUCLEOTIDE SEQUENCE</scope>
    <source>
        <tissue evidence="18">Midgut</tissue>
    </source>
</reference>
<evidence type="ECO:0000256" key="9">
    <source>
        <dbReference type="ARBA" id="ARBA00023157"/>
    </source>
</evidence>
<dbReference type="Pfam" id="PF07645">
    <property type="entry name" value="EGF_CA"/>
    <property type="match status" value="1"/>
</dbReference>
<dbReference type="SUPFAM" id="SSF57424">
    <property type="entry name" value="LDL receptor-like module"/>
    <property type="match status" value="8"/>
</dbReference>
<keyword evidence="7 15" id="KW-1133">Transmembrane helix</keyword>
<dbReference type="InterPro" id="IPR023415">
    <property type="entry name" value="LDLR_class-A_CS"/>
</dbReference>
<feature type="disulfide bond" evidence="13">
    <location>
        <begin position="115"/>
        <end position="127"/>
    </location>
</feature>
<feature type="disulfide bond" evidence="13">
    <location>
        <begin position="172"/>
        <end position="187"/>
    </location>
</feature>
<feature type="disulfide bond" evidence="13">
    <location>
        <begin position="83"/>
        <end position="101"/>
    </location>
</feature>
<dbReference type="Gene3D" id="4.10.400.10">
    <property type="entry name" value="Low-density Lipoprotein Receptor"/>
    <property type="match status" value="8"/>
</dbReference>
<proteinExistence type="evidence at transcript level"/>
<dbReference type="FunFam" id="2.120.10.30:FF:000241">
    <property type="entry name" value="Low-density lipoprotein receptor-related protein 6"/>
    <property type="match status" value="1"/>
</dbReference>
<dbReference type="PROSITE" id="PS50026">
    <property type="entry name" value="EGF_3"/>
    <property type="match status" value="1"/>
</dbReference>
<feature type="disulfide bond" evidence="13">
    <location>
        <begin position="280"/>
        <end position="292"/>
    </location>
</feature>
<keyword evidence="10 18" id="KW-0675">Receptor</keyword>
<dbReference type="Gene3D" id="2.120.10.30">
    <property type="entry name" value="TolB, C-terminal domain"/>
    <property type="match status" value="1"/>
</dbReference>
<evidence type="ECO:0000256" key="15">
    <source>
        <dbReference type="SAM" id="Phobius"/>
    </source>
</evidence>
<dbReference type="InterPro" id="IPR011042">
    <property type="entry name" value="6-blade_b-propeller_TolB-like"/>
</dbReference>
<dbReference type="InterPro" id="IPR018097">
    <property type="entry name" value="EGF_Ca-bd_CS"/>
</dbReference>
<dbReference type="GO" id="GO:0005509">
    <property type="term" value="F:calcium ion binding"/>
    <property type="evidence" value="ECO:0007669"/>
    <property type="project" value="InterPro"/>
</dbReference>
<evidence type="ECO:0000256" key="4">
    <source>
        <dbReference type="ARBA" id="ARBA00022692"/>
    </source>
</evidence>
<feature type="disulfide bond" evidence="13">
    <location>
        <begin position="321"/>
        <end position="333"/>
    </location>
</feature>
<feature type="disulfide bond" evidence="13">
    <location>
        <begin position="134"/>
        <end position="149"/>
    </location>
</feature>
<feature type="disulfide bond" evidence="13">
    <location>
        <begin position="212"/>
        <end position="227"/>
    </location>
</feature>
<dbReference type="AlphaFoldDB" id="R4WD86"/>
<dbReference type="PRINTS" id="PR00261">
    <property type="entry name" value="LDLRECEPTOR"/>
</dbReference>
<dbReference type="PROSITE" id="PS01209">
    <property type="entry name" value="LDLRA_1"/>
    <property type="match status" value="5"/>
</dbReference>
<dbReference type="InterPro" id="IPR000152">
    <property type="entry name" value="EGF-type_Asp/Asn_hydroxyl_site"/>
</dbReference>
<feature type="disulfide bond" evidence="13">
    <location>
        <begin position="299"/>
        <end position="314"/>
    </location>
</feature>
<dbReference type="InterPro" id="IPR051221">
    <property type="entry name" value="LDLR-related"/>
</dbReference>
<keyword evidence="6" id="KW-0677">Repeat</keyword>
<dbReference type="PROSITE" id="PS00010">
    <property type="entry name" value="ASX_HYDROXYL"/>
    <property type="match status" value="2"/>
</dbReference>
<organism evidence="18">
    <name type="scientific">Riptortus pedestris</name>
    <name type="common">Bean bug</name>
    <dbReference type="NCBI Taxonomy" id="329032"/>
    <lineage>
        <taxon>Eukaryota</taxon>
        <taxon>Metazoa</taxon>
        <taxon>Ecdysozoa</taxon>
        <taxon>Arthropoda</taxon>
        <taxon>Hexapoda</taxon>
        <taxon>Insecta</taxon>
        <taxon>Pterygota</taxon>
        <taxon>Neoptera</taxon>
        <taxon>Paraneoptera</taxon>
        <taxon>Hemiptera</taxon>
        <taxon>Heteroptera</taxon>
        <taxon>Panheteroptera</taxon>
        <taxon>Pentatomomorpha</taxon>
        <taxon>Coreoidea</taxon>
        <taxon>Alydidae</taxon>
        <taxon>Riptortus</taxon>
    </lineage>
</organism>
<evidence type="ECO:0000259" key="17">
    <source>
        <dbReference type="PROSITE" id="PS50026"/>
    </source>
</evidence>
<evidence type="ECO:0000256" key="16">
    <source>
        <dbReference type="SAM" id="SignalP"/>
    </source>
</evidence>
<keyword evidence="3" id="KW-0254">Endocytosis</keyword>
<accession>R4WD86</accession>
<feature type="transmembrane region" description="Helical" evidence="15">
    <location>
        <begin position="822"/>
        <end position="847"/>
    </location>
</feature>
<dbReference type="EMBL" id="AK417473">
    <property type="protein sequence ID" value="BAN20688.1"/>
    <property type="molecule type" value="mRNA"/>
</dbReference>
<dbReference type="SMART" id="SM00192">
    <property type="entry name" value="LDLa"/>
    <property type="match status" value="8"/>
</dbReference>
<dbReference type="FunFam" id="2.10.25.10:FF:000009">
    <property type="entry name" value="Low-density lipoprotein receptor isoform 1"/>
    <property type="match status" value="1"/>
</dbReference>
<protein>
    <submittedName>
        <fullName evidence="18">Low-density lipoprotein receptor</fullName>
    </submittedName>
</protein>
<dbReference type="PROSITE" id="PS50068">
    <property type="entry name" value="LDLRA_2"/>
    <property type="match status" value="8"/>
</dbReference>
<dbReference type="SMART" id="SM00181">
    <property type="entry name" value="EGF"/>
    <property type="match status" value="4"/>
</dbReference>
<dbReference type="PANTHER" id="PTHR22722">
    <property type="entry name" value="LOW-DENSITY LIPOPROTEIN RECEPTOR-RELATED PROTEIN 2-RELATED"/>
    <property type="match status" value="1"/>
</dbReference>
<dbReference type="Gene3D" id="2.10.25.10">
    <property type="entry name" value="Laminin"/>
    <property type="match status" value="3"/>
</dbReference>
<feature type="disulfide bond" evidence="13">
    <location>
        <begin position="95"/>
        <end position="110"/>
    </location>
</feature>
<dbReference type="GO" id="GO:0006898">
    <property type="term" value="P:receptor-mediated endocytosis"/>
    <property type="evidence" value="ECO:0007669"/>
    <property type="project" value="TreeGrafter"/>
</dbReference>
<feature type="disulfide bond" evidence="13">
    <location>
        <begin position="153"/>
        <end position="165"/>
    </location>
</feature>
<evidence type="ECO:0000256" key="5">
    <source>
        <dbReference type="ARBA" id="ARBA00022729"/>
    </source>
</evidence>
<evidence type="ECO:0000256" key="14">
    <source>
        <dbReference type="PROSITE-ProRule" id="PRU00461"/>
    </source>
</evidence>
<dbReference type="SUPFAM" id="SSF57184">
    <property type="entry name" value="Growth factor receptor domain"/>
    <property type="match status" value="1"/>
</dbReference>
<keyword evidence="8 15" id="KW-0472">Membrane</keyword>
<feature type="disulfide bond" evidence="13">
    <location>
        <begin position="43"/>
        <end position="61"/>
    </location>
</feature>
<evidence type="ECO:0000256" key="3">
    <source>
        <dbReference type="ARBA" id="ARBA00022583"/>
    </source>
</evidence>
<feature type="domain" description="EGF-like" evidence="17">
    <location>
        <begin position="358"/>
        <end position="397"/>
    </location>
</feature>
<dbReference type="Pfam" id="PF14670">
    <property type="entry name" value="FXa_inhibition"/>
    <property type="match status" value="1"/>
</dbReference>
<evidence type="ECO:0000256" key="13">
    <source>
        <dbReference type="PROSITE-ProRule" id="PRU00124"/>
    </source>
</evidence>